<name>A0A9P6XB54_RHIOR</name>
<reference evidence="3" key="1">
    <citation type="journal article" date="2020" name="Microb. Genom.">
        <title>Genetic diversity of clinical and environmental Mucorales isolates obtained from an investigation of mucormycosis cases among solid organ transplant recipients.</title>
        <authorList>
            <person name="Nguyen M.H."/>
            <person name="Kaul D."/>
            <person name="Muto C."/>
            <person name="Cheng S.J."/>
            <person name="Richter R.A."/>
            <person name="Bruno V.M."/>
            <person name="Liu G."/>
            <person name="Beyhan S."/>
            <person name="Sundermann A.J."/>
            <person name="Mounaud S."/>
            <person name="Pasculle A.W."/>
            <person name="Nierman W.C."/>
            <person name="Driscoll E."/>
            <person name="Cumbie R."/>
            <person name="Clancy C.J."/>
            <person name="Dupont C.L."/>
        </authorList>
    </citation>
    <scope>NUCLEOTIDE SEQUENCE</scope>
    <source>
        <strain evidence="3">GL11</strain>
    </source>
</reference>
<dbReference type="Proteomes" id="UP000716291">
    <property type="component" value="Unassembled WGS sequence"/>
</dbReference>
<comment type="caution">
    <text evidence="3">The sequence shown here is derived from an EMBL/GenBank/DDBJ whole genome shotgun (WGS) entry which is preliminary data.</text>
</comment>
<dbReference type="PANTHER" id="PTHR33604:SF3">
    <property type="entry name" value="OSJNBA0004B13.7 PROTEIN"/>
    <property type="match status" value="1"/>
</dbReference>
<evidence type="ECO:0000256" key="2">
    <source>
        <dbReference type="SAM" id="Phobius"/>
    </source>
</evidence>
<gene>
    <name evidence="3" type="ORF">G6F64_005422</name>
</gene>
<feature type="compositionally biased region" description="Basic and acidic residues" evidence="1">
    <location>
        <begin position="1"/>
        <end position="10"/>
    </location>
</feature>
<organism evidence="3 4">
    <name type="scientific">Rhizopus oryzae</name>
    <name type="common">Mucormycosis agent</name>
    <name type="synonym">Rhizopus arrhizus var. delemar</name>
    <dbReference type="NCBI Taxonomy" id="64495"/>
    <lineage>
        <taxon>Eukaryota</taxon>
        <taxon>Fungi</taxon>
        <taxon>Fungi incertae sedis</taxon>
        <taxon>Mucoromycota</taxon>
        <taxon>Mucoromycotina</taxon>
        <taxon>Mucoromycetes</taxon>
        <taxon>Mucorales</taxon>
        <taxon>Mucorineae</taxon>
        <taxon>Rhizopodaceae</taxon>
        <taxon>Rhizopus</taxon>
    </lineage>
</organism>
<protein>
    <submittedName>
        <fullName evidence="3">Uncharacterized protein</fullName>
    </submittedName>
</protein>
<evidence type="ECO:0000313" key="4">
    <source>
        <dbReference type="Proteomes" id="UP000716291"/>
    </source>
</evidence>
<dbReference type="Gene3D" id="3.90.550.10">
    <property type="entry name" value="Spore Coat Polysaccharide Biosynthesis Protein SpsA, Chain A"/>
    <property type="match status" value="1"/>
</dbReference>
<dbReference type="PANTHER" id="PTHR33604">
    <property type="entry name" value="OSJNBA0004B13.7 PROTEIN"/>
    <property type="match status" value="1"/>
</dbReference>
<keyword evidence="2" id="KW-0812">Transmembrane</keyword>
<dbReference type="InterPro" id="IPR029044">
    <property type="entry name" value="Nucleotide-diphossugar_trans"/>
</dbReference>
<proteinExistence type="predicted"/>
<keyword evidence="4" id="KW-1185">Reference proteome</keyword>
<dbReference type="AlphaFoldDB" id="A0A9P6XB54"/>
<sequence length="767" mass="89001">MEDIDLERIGTRPRRKQSKQYSFYPPSSESKSDKGHVKQLFQTRFFLLFACCISILFLFLNYHSSIITVHESLHFNDSSQYTDYTLLEQLLIGDSSSSSATLPHIQSSFIQQLARDTTIQGNTLDELRRLPKAALIPSVTVIIQTHALLPQQIQAVLSQTVVPDLVWIVGDNAQQAQSLQDGKRVRWVEQNDVAKAISEVQTDYAWVLDVEVLPGKRYLEYLLRVGSMPAYESSLLGTEAVEEDSECIWTDKSRVVKEIRDSWLLKKSWKKYWQKEASRSLYEHAGILSVLLPSDENDQSYWGNTKRKISCTKAAAVWKTRMPENAILIYVHTKEMQKVACDFMEKGQEVVIISEKKFEQCSTGLAPLFKTSNTEDVIRIVDLMQPKVILSDTKIDLLNNIPFIHLTKQDISHAPWFTDLPIDLLAEWNSISIKIMVNVDKKHNNFERFLASLDKAYFMGDSVDLTLLMDYTTDHTIHQMASHYHWTHGHKYLRHRIAVAPKMARFAEAWYPSSNDEYAIMLDTELELSPHFYSWAKYATLSYRRSSKHLFGISLYRPELIETDPSGRRLFNERPKGSFLMQWPSHSGALFFPEHWREFHDYATTRLADREGFRLQEINVPESRSNEWKLSWRRYFEELAYLRPYVMFYPPVSLSTRHVELRKKAQKEKYKDALSLYHVPLMKQMPSMPAWEDLPMVDFYGQPTTMEIMKDRGAKLQDIISACLPNPEIDFDPSDLLCPFSRIVSVTVENENDPVEELPVKQVNVYV</sequence>
<evidence type="ECO:0000256" key="1">
    <source>
        <dbReference type="SAM" id="MobiDB-lite"/>
    </source>
</evidence>
<feature type="compositionally biased region" description="Polar residues" evidence="1">
    <location>
        <begin position="19"/>
        <end position="29"/>
    </location>
</feature>
<dbReference type="SUPFAM" id="SSF53448">
    <property type="entry name" value="Nucleotide-diphospho-sugar transferases"/>
    <property type="match status" value="1"/>
</dbReference>
<evidence type="ECO:0000313" key="3">
    <source>
        <dbReference type="EMBL" id="KAG1309295.1"/>
    </source>
</evidence>
<accession>A0A9P6XB54</accession>
<dbReference type="EMBL" id="JAANQT010000658">
    <property type="protein sequence ID" value="KAG1309295.1"/>
    <property type="molecule type" value="Genomic_DNA"/>
</dbReference>
<feature type="region of interest" description="Disordered" evidence="1">
    <location>
        <begin position="1"/>
        <end position="33"/>
    </location>
</feature>
<keyword evidence="2" id="KW-0472">Membrane</keyword>
<feature type="transmembrane region" description="Helical" evidence="2">
    <location>
        <begin position="45"/>
        <end position="62"/>
    </location>
</feature>
<keyword evidence="2" id="KW-1133">Transmembrane helix</keyword>
<dbReference type="OrthoDB" id="2020070at2759"/>